<name>A0ABR3JUF4_9AGAR</name>
<dbReference type="EMBL" id="JASNQZ010000003">
    <property type="protein sequence ID" value="KAL0958751.1"/>
    <property type="molecule type" value="Genomic_DNA"/>
</dbReference>
<evidence type="ECO:0000256" key="1">
    <source>
        <dbReference type="ARBA" id="ARBA00022450"/>
    </source>
</evidence>
<dbReference type="InterPro" id="IPR013120">
    <property type="entry name" value="FAR_NAD-bd"/>
</dbReference>
<feature type="domain" description="Thioester reductase (TE)" evidence="4">
    <location>
        <begin position="705"/>
        <end position="942"/>
    </location>
</feature>
<keyword evidence="2" id="KW-0597">Phosphoprotein</keyword>
<keyword evidence="1" id="KW-0596">Phosphopantetheine</keyword>
<reference evidence="6" key="1">
    <citation type="submission" date="2024-06" db="EMBL/GenBank/DDBJ databases">
        <title>Multi-omics analyses provide insights into the biosynthesis of the anticancer antibiotic pleurotin in Hohenbuehelia grisea.</title>
        <authorList>
            <person name="Weaver J.A."/>
            <person name="Alberti F."/>
        </authorList>
    </citation>
    <scope>NUCLEOTIDE SEQUENCE [LARGE SCALE GENOMIC DNA]</scope>
    <source>
        <strain evidence="6">T-177</strain>
    </source>
</reference>
<dbReference type="InterPro" id="IPR042099">
    <property type="entry name" value="ANL_N_sf"/>
</dbReference>
<gene>
    <name evidence="5" type="ORF">HGRIS_014075</name>
</gene>
<evidence type="ECO:0000259" key="4">
    <source>
        <dbReference type="Pfam" id="PF07993"/>
    </source>
</evidence>
<dbReference type="PANTHER" id="PTHR43439:SF2">
    <property type="entry name" value="ENZYME, PUTATIVE (JCVI)-RELATED"/>
    <property type="match status" value="1"/>
</dbReference>
<dbReference type="PANTHER" id="PTHR43439">
    <property type="entry name" value="PHENYLACETATE-COENZYME A LIGASE"/>
    <property type="match status" value="1"/>
</dbReference>
<sequence length="1071" mass="117838">MPSRVFSSGDNYQPHHAEFIRPPLDFSLTLPELYDFHYSHNAGHPLFVYDVNGEVQTITWGQAVRAIYRASEYLESQLQAQIQADGETPVVALVAITDQFSYFALSAGIIRLGCRAFPISPRNSAQGVANLLEKMGVRNVFVSGDAAMQSVANEACGLLGSQRNVNLLSVPSFKFLYGDDARRVTAIPRPPRSGIDDIAMILHSSGSTSFPKPIPLSHRNLLQWGMQPYYGEVNICGKVLSNHSLPFFHAMGVVSLHWAALAGVVLSNFAPSSPPIVSTPDRVYESATTVGSRLIFCVPSFLEDWSQEDSRVKELAKFDGVMFGGAPIQQQVGDALVSKGVKLFPFYGATELGGTSMFLPSQPPPEGWQYFKISPHCKPTLVQEDDDVYRAAFLRCGSHTPAINNMNLGDESAYDTNDLIIRHPTNRDLWKIYGRADDQIMHSTGEKTNPVPMETIINRHPAVSCALIFGRGRFQAGVLIEPSSKYTIDATNEGQLAEFRNLIWPSIEKANDVAPSHSRLFKEMIMVSQPSKPFQYTAKGTPRRQIVLNLYSQEIDEIYAAVEESSQADIAIPTSLTEDACLVYISNVVNKVMRGNIDKGVDLFQHGCDSLQATWIRNSVIHTLRQSFDVDTRSIPVNFVYTHPSIRRLSHYFRSLALKDADAGQPDTDTASTISEMEAMVSKYSSNFPKHIASIHAADTEVVLLTGSTGGLGSYILQTLLEDPLISRVYALNRADKNGKPIYERQAAAFQDRDIDLGLLDSPKLIFLEGDTTLESFGLDKDLLHTLQHTVTCIFHSAWRVDFNIALSSMESMVAGTRRLVDFALQSALPEPPRIVFVSSIGVVRNWTEGLAPEASISDASIAVGSGYPESKWVAERVLTNASERSPLQPIIVRVGQLSGGANGCWKTHEWVPSIVKSAQIVGCLPRAAGCISWIPVHTAAAALVEMRHSSSQFLQLVHPNPRRWTSLFENFGLALNVPMVPYAEWLAALEAIPQDQQTGSAADLLRLLDFFQSANKPLPSADAEAFGFPRMSTAKAVKEAPSLLAGHLQPLGSYDAYAWLGYWRQTGFLT</sequence>
<dbReference type="Pfam" id="PF23562">
    <property type="entry name" value="AMP-binding_C_3"/>
    <property type="match status" value="1"/>
</dbReference>
<dbReference type="Pfam" id="PF07993">
    <property type="entry name" value="NAD_binding_4"/>
    <property type="match status" value="1"/>
</dbReference>
<dbReference type="Proteomes" id="UP001556367">
    <property type="component" value="Unassembled WGS sequence"/>
</dbReference>
<dbReference type="Gene3D" id="3.40.50.720">
    <property type="entry name" value="NAD(P)-binding Rossmann-like Domain"/>
    <property type="match status" value="1"/>
</dbReference>
<evidence type="ECO:0008006" key="7">
    <source>
        <dbReference type="Google" id="ProtNLM"/>
    </source>
</evidence>
<dbReference type="InterPro" id="IPR000873">
    <property type="entry name" value="AMP-dep_synth/lig_dom"/>
</dbReference>
<dbReference type="SUPFAM" id="SSF56801">
    <property type="entry name" value="Acetyl-CoA synthetase-like"/>
    <property type="match status" value="1"/>
</dbReference>
<proteinExistence type="predicted"/>
<organism evidence="5 6">
    <name type="scientific">Hohenbuehelia grisea</name>
    <dbReference type="NCBI Taxonomy" id="104357"/>
    <lineage>
        <taxon>Eukaryota</taxon>
        <taxon>Fungi</taxon>
        <taxon>Dikarya</taxon>
        <taxon>Basidiomycota</taxon>
        <taxon>Agaricomycotina</taxon>
        <taxon>Agaricomycetes</taxon>
        <taxon>Agaricomycetidae</taxon>
        <taxon>Agaricales</taxon>
        <taxon>Pleurotineae</taxon>
        <taxon>Pleurotaceae</taxon>
        <taxon>Hohenbuehelia</taxon>
    </lineage>
</organism>
<dbReference type="PROSITE" id="PS00455">
    <property type="entry name" value="AMP_BINDING"/>
    <property type="match status" value="1"/>
</dbReference>
<dbReference type="Pfam" id="PF00501">
    <property type="entry name" value="AMP-binding"/>
    <property type="match status" value="1"/>
</dbReference>
<dbReference type="InterPro" id="IPR020845">
    <property type="entry name" value="AMP-binding_CS"/>
</dbReference>
<dbReference type="InterPro" id="IPR051414">
    <property type="entry name" value="Adenylate-forming_Reductase"/>
</dbReference>
<evidence type="ECO:0000259" key="3">
    <source>
        <dbReference type="Pfam" id="PF00501"/>
    </source>
</evidence>
<dbReference type="Gene3D" id="3.40.50.12780">
    <property type="entry name" value="N-terminal domain of ligase-like"/>
    <property type="match status" value="1"/>
</dbReference>
<dbReference type="SUPFAM" id="SSF51735">
    <property type="entry name" value="NAD(P)-binding Rossmann-fold domains"/>
    <property type="match status" value="1"/>
</dbReference>
<dbReference type="InterPro" id="IPR036291">
    <property type="entry name" value="NAD(P)-bd_dom_sf"/>
</dbReference>
<accession>A0ABR3JUF4</accession>
<feature type="domain" description="AMP-dependent synthetase/ligase" evidence="3">
    <location>
        <begin position="43"/>
        <end position="363"/>
    </location>
</feature>
<evidence type="ECO:0000313" key="6">
    <source>
        <dbReference type="Proteomes" id="UP001556367"/>
    </source>
</evidence>
<evidence type="ECO:0000256" key="2">
    <source>
        <dbReference type="ARBA" id="ARBA00022553"/>
    </source>
</evidence>
<evidence type="ECO:0000313" key="5">
    <source>
        <dbReference type="EMBL" id="KAL0958751.1"/>
    </source>
</evidence>
<keyword evidence="6" id="KW-1185">Reference proteome</keyword>
<comment type="caution">
    <text evidence="5">The sequence shown here is derived from an EMBL/GenBank/DDBJ whole genome shotgun (WGS) entry which is preliminary data.</text>
</comment>
<protein>
    <recommendedName>
        <fullName evidence="7">Acetyl-CoA synthetase-like protein</fullName>
    </recommendedName>
</protein>